<evidence type="ECO:0000313" key="2">
    <source>
        <dbReference type="EMBL" id="SEE54719.1"/>
    </source>
</evidence>
<proteinExistence type="predicted"/>
<dbReference type="EMBL" id="FNTS01000002">
    <property type="protein sequence ID" value="SEE54719.1"/>
    <property type="molecule type" value="Genomic_DNA"/>
</dbReference>
<feature type="compositionally biased region" description="Polar residues" evidence="1">
    <location>
        <begin position="1"/>
        <end position="18"/>
    </location>
</feature>
<evidence type="ECO:0000256" key="1">
    <source>
        <dbReference type="SAM" id="MobiDB-lite"/>
    </source>
</evidence>
<name>A0A1H5JQA3_9PSED</name>
<reference evidence="2 3" key="1">
    <citation type="submission" date="2016-10" db="EMBL/GenBank/DDBJ databases">
        <authorList>
            <person name="Varghese N."/>
            <person name="Submissions S."/>
        </authorList>
    </citation>
    <scope>NUCLEOTIDE SEQUENCE [LARGE SCALE GENOMIC DNA]</scope>
    <source>
        <strain evidence="2 3">BS2773</strain>
    </source>
</reference>
<accession>A0A1H5JQA3</accession>
<feature type="region of interest" description="Disordered" evidence="1">
    <location>
        <begin position="1"/>
        <end position="97"/>
    </location>
</feature>
<organism evidence="2 3">
    <name type="scientific">Pseudomonas costantinii</name>
    <dbReference type="NCBI Taxonomy" id="168469"/>
    <lineage>
        <taxon>Bacteria</taxon>
        <taxon>Pseudomonadati</taxon>
        <taxon>Pseudomonadota</taxon>
        <taxon>Gammaproteobacteria</taxon>
        <taxon>Pseudomonadales</taxon>
        <taxon>Pseudomonadaceae</taxon>
        <taxon>Pseudomonas</taxon>
    </lineage>
</organism>
<protein>
    <submittedName>
        <fullName evidence="2">Uncharacterized protein</fullName>
    </submittedName>
</protein>
<dbReference type="Proteomes" id="UP000182179">
    <property type="component" value="Unassembled WGS sequence"/>
</dbReference>
<feature type="compositionally biased region" description="Polar residues" evidence="1">
    <location>
        <begin position="78"/>
        <end position="88"/>
    </location>
</feature>
<feature type="compositionally biased region" description="Polar residues" evidence="1">
    <location>
        <begin position="55"/>
        <end position="67"/>
    </location>
</feature>
<evidence type="ECO:0000313" key="3">
    <source>
        <dbReference type="Proteomes" id="UP000182179"/>
    </source>
</evidence>
<sequence>MSVSTVSNRAMPSRTPTIGSGGTAVHNPSTAPGAQDSPGETERMGVSGVPKQRDGQLTQLRLDQSQARQKREVPPGDTLQTAGPQRNSHVFPAPSAAEKADVKARKALAHWLKTGKLNANPIPANASIKPFVDTFKDSVREPQVQAWLKSKGLDVSTVRVFSDAVEGVVEVDGEKVIRRFTTTDGSGWWEVGAAVSEAVKALHSGYIGVALPLEKTGEFLDANVLFNFYGLEAPKRQEDRTRIYDLLTKEGWPAISDEKRSHWRLQFEQLQQKTSDIDVRSRLASQLQALLKEKGEQGVSDLSQQRAVIYPESSLAQKSQVPRDRFVDWLAAPVFKAFIEKIGFGAGENVYRISDGNLELRDSGNQWVSLQRYLEDEISKVSVGGNPAEKAAINKLSAEFDQLVAMSRTTGNALYASATYDVRQVLEFSGLGSPGTATELNSVIGWLTSKLPPSPVVGDYAGLSPYAWAPGALSSSDFAVLREKSTGVGSVTQLLVSHMSRQDLPNDPHLQLQVFFDSPQGTAKAQELAVLLNMVEVADGKPLSRATRHQLLASAIKASVTTQMPGKPGVVAGYEIYQPGNLGRTLDEVRGDVETHLKSKGANAKTASLIAHMLLAQAAPEFLLKPDPALPSDAPAALKLSPGQVSIGSVSWMNLRLGCAMAETLGGAGSSRSLNITQAQTLARLDPMGAEQEQLIKTIGAPPLLDWAVMNGVFPKTSDGRYSPGDYKAAAQAFADRESSVYNAFQSMTREPVNQTSLLVDQLAVLFPEMTKDEIRRFKLELDTNVPFNPRQHAHLETRQPLLTEVILAGQAKLDPLFTFQKWLNELVSGEKKYKFSHPKISQETFNERIKSLPQIPPLVGPAVDQYLADSRTAHETMIRLMIANAPLDVRKGLEAGDVEIFTLREETGEPLDQDQGKDSKVSEKRARRGVLLRYKTEGTTDGYTYLEMFPGSMKMYKRYLVFSKLELNGVIQKGQVPGPGFSYSREDFRKTAPVDFDLQAYQTGDQPRPGVRTNAIIEKFGETLPGRAQTLRFAQAPGFTPNSWSSTKTRDIAKAVVDATFDVKREPLVEYANQPTALQKRRSYPFDSGKVFTKDNLKTVLSLIPFVGAIADIADGNFGAGLKGLLIDFASFAVTGGIAGAKNFYKGLKAVVPFGTRAFRMGAMTGATPFFRSLFNPLDGAVDVLKAGPKLIAAAKKVLAGELVNMGEGVFMATTAFEKCRWGLGVYDTLAPVAAGQAASAYPERRVGVSQSCALYAVQVNGNWYAIDPVSRKPTGAPLADFKPDAPVS</sequence>
<comment type="caution">
    <text evidence="2">The sequence shown here is derived from an EMBL/GenBank/DDBJ whole genome shotgun (WGS) entry which is preliminary data.</text>
</comment>
<keyword evidence="3" id="KW-1185">Reference proteome</keyword>
<gene>
    <name evidence="2" type="ORF">SAMN04515675_6171</name>
</gene>